<dbReference type="OrthoDB" id="424151at2759"/>
<evidence type="ECO:0000313" key="2">
    <source>
        <dbReference type="Proteomes" id="UP000186817"/>
    </source>
</evidence>
<reference evidence="1 2" key="1">
    <citation type="submission" date="2016-02" db="EMBL/GenBank/DDBJ databases">
        <title>Genome analysis of coral dinoflagellate symbionts highlights evolutionary adaptations to a symbiotic lifestyle.</title>
        <authorList>
            <person name="Aranda M."/>
            <person name="Li Y."/>
            <person name="Liew Y.J."/>
            <person name="Baumgarten S."/>
            <person name="Simakov O."/>
            <person name="Wilson M."/>
            <person name="Piel J."/>
            <person name="Ashoor H."/>
            <person name="Bougouffa S."/>
            <person name="Bajic V.B."/>
            <person name="Ryu T."/>
            <person name="Ravasi T."/>
            <person name="Bayer T."/>
            <person name="Micklem G."/>
            <person name="Kim H."/>
            <person name="Bhak J."/>
            <person name="Lajeunesse T.C."/>
            <person name="Voolstra C.R."/>
        </authorList>
    </citation>
    <scope>NUCLEOTIDE SEQUENCE [LARGE SCALE GENOMIC DNA]</scope>
    <source>
        <strain evidence="1 2">CCMP2467</strain>
    </source>
</reference>
<keyword evidence="2" id="KW-1185">Reference proteome</keyword>
<name>A0A1Q9DTW9_SYMMI</name>
<dbReference type="GO" id="GO:0051959">
    <property type="term" value="F:dynein light intermediate chain binding"/>
    <property type="evidence" value="ECO:0007669"/>
    <property type="project" value="InterPro"/>
</dbReference>
<dbReference type="PANTHER" id="PTHR22878:SF68">
    <property type="entry name" value="DYNEIN HEAVY CHAIN 6, AXONEMAL-LIKE"/>
    <property type="match status" value="1"/>
</dbReference>
<dbReference type="EMBL" id="LSRX01000390">
    <property type="protein sequence ID" value="OLP98625.1"/>
    <property type="molecule type" value="Genomic_DNA"/>
</dbReference>
<protein>
    <submittedName>
        <fullName evidence="1">Dynein heavy chain 2, axonemal</fullName>
    </submittedName>
</protein>
<proteinExistence type="predicted"/>
<dbReference type="InterPro" id="IPR026983">
    <property type="entry name" value="DHC"/>
</dbReference>
<dbReference type="GO" id="GO:0045505">
    <property type="term" value="F:dynein intermediate chain binding"/>
    <property type="evidence" value="ECO:0007669"/>
    <property type="project" value="InterPro"/>
</dbReference>
<gene>
    <name evidence="1" type="primary">DNAH2</name>
    <name evidence="1" type="ORF">AK812_SmicGene18888</name>
</gene>
<dbReference type="PANTHER" id="PTHR22878">
    <property type="entry name" value="DYNEIN HEAVY CHAIN 6, AXONEMAL-LIKE-RELATED"/>
    <property type="match status" value="1"/>
</dbReference>
<comment type="caution">
    <text evidence="1">The sequence shown here is derived from an EMBL/GenBank/DDBJ whole genome shotgun (WGS) entry which is preliminary data.</text>
</comment>
<dbReference type="Gene3D" id="1.20.920.60">
    <property type="match status" value="1"/>
</dbReference>
<dbReference type="AlphaFoldDB" id="A0A1Q9DTW9"/>
<sequence length="190" mass="22156">MGPPLEKQLETKEKEFRDLREELENELQSTALPLLEKADIALDMLEMRDIAELKSMKTPQEQLKKIMATIAAVVYNVEVRTEADWRAKAGHSLVPDLKDFQRDEILVEGSAQVKQLEEHCADEELSIQEMEKFKGPRIAKCLNTWIWAMRGYAEIRKKIQPRMDKMRKLEAEVRKLYEEKKELESSKPKG</sequence>
<organism evidence="1 2">
    <name type="scientific">Symbiodinium microadriaticum</name>
    <name type="common">Dinoflagellate</name>
    <name type="synonym">Zooxanthella microadriatica</name>
    <dbReference type="NCBI Taxonomy" id="2951"/>
    <lineage>
        <taxon>Eukaryota</taxon>
        <taxon>Sar</taxon>
        <taxon>Alveolata</taxon>
        <taxon>Dinophyceae</taxon>
        <taxon>Suessiales</taxon>
        <taxon>Symbiodiniaceae</taxon>
        <taxon>Symbiodinium</taxon>
    </lineage>
</organism>
<dbReference type="Proteomes" id="UP000186817">
    <property type="component" value="Unassembled WGS sequence"/>
</dbReference>
<dbReference type="GO" id="GO:0030286">
    <property type="term" value="C:dynein complex"/>
    <property type="evidence" value="ECO:0007669"/>
    <property type="project" value="InterPro"/>
</dbReference>
<accession>A0A1Q9DTW9</accession>
<evidence type="ECO:0000313" key="1">
    <source>
        <dbReference type="EMBL" id="OLP98625.1"/>
    </source>
</evidence>
<dbReference type="GO" id="GO:0007018">
    <property type="term" value="P:microtubule-based movement"/>
    <property type="evidence" value="ECO:0007669"/>
    <property type="project" value="InterPro"/>
</dbReference>